<dbReference type="Proteomes" id="UP000007129">
    <property type="component" value="Unassembled WGS sequence"/>
</dbReference>
<comment type="caution">
    <text evidence="2">The sequence shown here is derived from an EMBL/GenBank/DDBJ whole genome shotgun (WGS) entry which is preliminary data.</text>
</comment>
<feature type="non-terminal residue" evidence="2">
    <location>
        <position position="56"/>
    </location>
</feature>
<dbReference type="InParanoid" id="K2S4V0"/>
<dbReference type="VEuPathDB" id="FungiDB:MPH_05220"/>
<evidence type="ECO:0000256" key="1">
    <source>
        <dbReference type="SAM" id="MobiDB-lite"/>
    </source>
</evidence>
<reference evidence="2 3" key="1">
    <citation type="journal article" date="2012" name="BMC Genomics">
        <title>Tools to kill: Genome of one of the most destructive plant pathogenic fungi Macrophomina phaseolina.</title>
        <authorList>
            <person name="Islam M.S."/>
            <person name="Haque M.S."/>
            <person name="Islam M.M."/>
            <person name="Emdad E.M."/>
            <person name="Halim A."/>
            <person name="Hossen Q.M.M."/>
            <person name="Hossain M.Z."/>
            <person name="Ahmed B."/>
            <person name="Rahim S."/>
            <person name="Rahman M.S."/>
            <person name="Alam M.M."/>
            <person name="Hou S."/>
            <person name="Wan X."/>
            <person name="Saito J.A."/>
            <person name="Alam M."/>
        </authorList>
    </citation>
    <scope>NUCLEOTIDE SEQUENCE [LARGE SCALE GENOMIC DNA]</scope>
    <source>
        <strain evidence="2 3">MS6</strain>
    </source>
</reference>
<name>K2S4V0_MACPH</name>
<evidence type="ECO:0000313" key="2">
    <source>
        <dbReference type="EMBL" id="EKG17529.1"/>
    </source>
</evidence>
<sequence>RQRHRRAPEQKDHPAQRRARCAQGARIRHVHGPHQQRAEQYASLLPPFQRSPHLSL</sequence>
<dbReference type="EMBL" id="AHHD01000233">
    <property type="protein sequence ID" value="EKG17529.1"/>
    <property type="molecule type" value="Genomic_DNA"/>
</dbReference>
<dbReference type="AlphaFoldDB" id="K2S4V0"/>
<protein>
    <submittedName>
        <fullName evidence="2">Uncharacterized protein</fullName>
    </submittedName>
</protein>
<evidence type="ECO:0000313" key="3">
    <source>
        <dbReference type="Proteomes" id="UP000007129"/>
    </source>
</evidence>
<accession>K2S4V0</accession>
<feature type="compositionally biased region" description="Basic residues" evidence="1">
    <location>
        <begin position="16"/>
        <end position="34"/>
    </location>
</feature>
<proteinExistence type="predicted"/>
<feature type="non-terminal residue" evidence="2">
    <location>
        <position position="1"/>
    </location>
</feature>
<feature type="region of interest" description="Disordered" evidence="1">
    <location>
        <begin position="1"/>
        <end position="56"/>
    </location>
</feature>
<organism evidence="2 3">
    <name type="scientific">Macrophomina phaseolina (strain MS6)</name>
    <name type="common">Charcoal rot fungus</name>
    <dbReference type="NCBI Taxonomy" id="1126212"/>
    <lineage>
        <taxon>Eukaryota</taxon>
        <taxon>Fungi</taxon>
        <taxon>Dikarya</taxon>
        <taxon>Ascomycota</taxon>
        <taxon>Pezizomycotina</taxon>
        <taxon>Dothideomycetes</taxon>
        <taxon>Dothideomycetes incertae sedis</taxon>
        <taxon>Botryosphaeriales</taxon>
        <taxon>Botryosphaeriaceae</taxon>
        <taxon>Macrophomina</taxon>
    </lineage>
</organism>
<dbReference type="HOGENOM" id="CLU_3019901_0_0_1"/>
<gene>
    <name evidence="2" type="ORF">MPH_05220</name>
</gene>